<name>A0ABY7TCL9_9SPHI</name>
<evidence type="ECO:0008006" key="3">
    <source>
        <dbReference type="Google" id="ProtNLM"/>
    </source>
</evidence>
<sequence length="358" mass="41711">MKKIVGITVVILTLIILIISSIDDVTKSIADLRYESKGWWGSDKYIYGDLYGFSYLPHFRMKDQKGKRNFITFQTPQQFKDIDIYAMCDSYTGELFSEPSLFYHVDKTQFAVLSNRQTVPAKLDPHKRNILVLETSERNVRPVYKDTAYLTHFLDFNSGEQNNDQAGGAKPAKKIKLKFKLKDIDPNIEFNIWDYRFLTPFKELKAQVSYSMFNRVNHDVYVSDDQKYLLFAKTIDTVNLESAFKPIGKPELNDIINTMNRAYDYYKSKGFDEVYIAIIPNPVTILYPHYKGNTYNELIPLIQNNKALKCKVIDAYTPFKSSKAHLYSYSDTHWTFDGEKVWLSLLNKELRAGEKFQK</sequence>
<accession>A0ABY7TCL9</accession>
<dbReference type="RefSeq" id="WP_273631225.1">
    <property type="nucleotide sequence ID" value="NZ_CP117167.1"/>
</dbReference>
<dbReference type="Proteomes" id="UP001216139">
    <property type="component" value="Chromosome"/>
</dbReference>
<proteinExistence type="predicted"/>
<dbReference type="EMBL" id="CP117167">
    <property type="protein sequence ID" value="WCT12952.1"/>
    <property type="molecule type" value="Genomic_DNA"/>
</dbReference>
<evidence type="ECO:0000313" key="2">
    <source>
        <dbReference type="Proteomes" id="UP001216139"/>
    </source>
</evidence>
<organism evidence="1 2">
    <name type="scientific">Mucilaginibacter jinjuensis</name>
    <dbReference type="NCBI Taxonomy" id="1176721"/>
    <lineage>
        <taxon>Bacteria</taxon>
        <taxon>Pseudomonadati</taxon>
        <taxon>Bacteroidota</taxon>
        <taxon>Sphingobacteriia</taxon>
        <taxon>Sphingobacteriales</taxon>
        <taxon>Sphingobacteriaceae</taxon>
        <taxon>Mucilaginibacter</taxon>
    </lineage>
</organism>
<keyword evidence="2" id="KW-1185">Reference proteome</keyword>
<gene>
    <name evidence="1" type="ORF">PQO05_03265</name>
</gene>
<protein>
    <recommendedName>
        <fullName evidence="3">Acetyltransferase AlgX (SGNH hydrolase-like protein)</fullName>
    </recommendedName>
</protein>
<reference evidence="1 2" key="1">
    <citation type="submission" date="2023-02" db="EMBL/GenBank/DDBJ databases">
        <title>Genome sequence of Mucilaginibacter jinjuensis strain KACC 16571.</title>
        <authorList>
            <person name="Kim S."/>
            <person name="Heo J."/>
            <person name="Kwon S.-W."/>
        </authorList>
    </citation>
    <scope>NUCLEOTIDE SEQUENCE [LARGE SCALE GENOMIC DNA]</scope>
    <source>
        <strain evidence="1 2">KACC 16571</strain>
    </source>
</reference>
<evidence type="ECO:0000313" key="1">
    <source>
        <dbReference type="EMBL" id="WCT12952.1"/>
    </source>
</evidence>